<evidence type="ECO:0000256" key="1">
    <source>
        <dbReference type="SAM" id="MobiDB-lite"/>
    </source>
</evidence>
<keyword evidence="4" id="KW-1185">Reference proteome</keyword>
<evidence type="ECO:0000259" key="2">
    <source>
        <dbReference type="Pfam" id="PF01370"/>
    </source>
</evidence>
<dbReference type="InterPro" id="IPR036291">
    <property type="entry name" value="NAD(P)-bd_dom_sf"/>
</dbReference>
<dbReference type="Proteomes" id="UP000284375">
    <property type="component" value="Unassembled WGS sequence"/>
</dbReference>
<dbReference type="Gene3D" id="3.40.50.720">
    <property type="entry name" value="NAD(P)-binding Rossmann-like Domain"/>
    <property type="match status" value="1"/>
</dbReference>
<dbReference type="InterPro" id="IPR001509">
    <property type="entry name" value="Epimerase_deHydtase"/>
</dbReference>
<dbReference type="AlphaFoldDB" id="A0A423VBE9"/>
<evidence type="ECO:0000313" key="3">
    <source>
        <dbReference type="EMBL" id="ROV88264.1"/>
    </source>
</evidence>
<accession>A0A423VBE9</accession>
<sequence>MSKIAAKKIIVCGGNGFLGSRICKYAVARGWDVTSISRSGEPKWSAVTSSPTPPSWAHKVSWESADIFRPATYAPLLKGADYVVQSMGILLEADYKGVISGQESPISGLKKAFGPVKPAQSPNPLEREADGGDGGGNGNGYPAPRGEQQLTYENMNRDSAVLVARAADREGASAFLYVSAAGGAPVLPARYITTKREAERVVAAEFPRMRGVFLRPPFLYDSSRPLTIPMAAATGLGAMFNGLTGGVLGGFMGAAGAKPLKVDVVAEAAVEALSDEGVRGPVEVPEIEELATRSWRKGML</sequence>
<dbReference type="PANTHER" id="PTHR12126:SF16">
    <property type="entry name" value="MIOREX COMPLEX COMPONENT 2"/>
    <property type="match status" value="1"/>
</dbReference>
<gene>
    <name evidence="3" type="ORF">VSDG_09023</name>
</gene>
<name>A0A423VBE9_CYTCH</name>
<organism evidence="3 4">
    <name type="scientific">Cytospora chrysosperma</name>
    <name type="common">Cytospora canker fungus</name>
    <name type="synonym">Sphaeria chrysosperma</name>
    <dbReference type="NCBI Taxonomy" id="252740"/>
    <lineage>
        <taxon>Eukaryota</taxon>
        <taxon>Fungi</taxon>
        <taxon>Dikarya</taxon>
        <taxon>Ascomycota</taxon>
        <taxon>Pezizomycotina</taxon>
        <taxon>Sordariomycetes</taxon>
        <taxon>Sordariomycetidae</taxon>
        <taxon>Diaporthales</taxon>
        <taxon>Cytosporaceae</taxon>
        <taxon>Cytospora</taxon>
    </lineage>
</organism>
<dbReference type="InterPro" id="IPR051207">
    <property type="entry name" value="ComplexI_NDUFA9_subunit"/>
</dbReference>
<dbReference type="PANTHER" id="PTHR12126">
    <property type="entry name" value="NADH-UBIQUINONE OXIDOREDUCTASE 39 KDA SUBUNIT-RELATED"/>
    <property type="match status" value="1"/>
</dbReference>
<protein>
    <recommendedName>
        <fullName evidence="2">NAD-dependent epimerase/dehydratase domain-containing protein</fullName>
    </recommendedName>
</protein>
<feature type="domain" description="NAD-dependent epimerase/dehydratase" evidence="2">
    <location>
        <begin position="9"/>
        <end position="84"/>
    </location>
</feature>
<comment type="caution">
    <text evidence="3">The sequence shown here is derived from an EMBL/GenBank/DDBJ whole genome shotgun (WGS) entry which is preliminary data.</text>
</comment>
<reference evidence="3 4" key="1">
    <citation type="submission" date="2015-09" db="EMBL/GenBank/DDBJ databases">
        <title>Host preference determinants of Valsa canker pathogens revealed by comparative genomics.</title>
        <authorList>
            <person name="Yin Z."/>
            <person name="Huang L."/>
        </authorList>
    </citation>
    <scope>NUCLEOTIDE SEQUENCE [LARGE SCALE GENOMIC DNA]</scope>
    <source>
        <strain evidence="3 4">YSFL</strain>
    </source>
</reference>
<dbReference type="GO" id="GO:0005739">
    <property type="term" value="C:mitochondrion"/>
    <property type="evidence" value="ECO:0007669"/>
    <property type="project" value="TreeGrafter"/>
</dbReference>
<dbReference type="Pfam" id="PF01370">
    <property type="entry name" value="Epimerase"/>
    <property type="match status" value="1"/>
</dbReference>
<evidence type="ECO:0000313" key="4">
    <source>
        <dbReference type="Proteomes" id="UP000284375"/>
    </source>
</evidence>
<feature type="region of interest" description="Disordered" evidence="1">
    <location>
        <begin position="110"/>
        <end position="147"/>
    </location>
</feature>
<dbReference type="OrthoDB" id="276721at2759"/>
<dbReference type="SUPFAM" id="SSF51735">
    <property type="entry name" value="NAD(P)-binding Rossmann-fold domains"/>
    <property type="match status" value="1"/>
</dbReference>
<dbReference type="EMBL" id="LJZO01000069">
    <property type="protein sequence ID" value="ROV88264.1"/>
    <property type="molecule type" value="Genomic_DNA"/>
</dbReference>
<proteinExistence type="predicted"/>
<dbReference type="STRING" id="252740.A0A423VBE9"/>
<dbReference type="GO" id="GO:0044877">
    <property type="term" value="F:protein-containing complex binding"/>
    <property type="evidence" value="ECO:0007669"/>
    <property type="project" value="TreeGrafter"/>
</dbReference>